<evidence type="ECO:0000313" key="6">
    <source>
        <dbReference type="Proteomes" id="UP000824002"/>
    </source>
</evidence>
<feature type="signal peptide" evidence="2">
    <location>
        <begin position="1"/>
        <end position="22"/>
    </location>
</feature>
<proteinExistence type="predicted"/>
<evidence type="ECO:0000313" key="5">
    <source>
        <dbReference type="EMBL" id="HIS75943.1"/>
    </source>
</evidence>
<feature type="domain" description="DUF3048" evidence="3">
    <location>
        <begin position="64"/>
        <end position="212"/>
    </location>
</feature>
<feature type="chain" id="PRO_5039285323" evidence="2">
    <location>
        <begin position="23"/>
        <end position="361"/>
    </location>
</feature>
<reference evidence="5" key="1">
    <citation type="submission" date="2020-10" db="EMBL/GenBank/DDBJ databases">
        <authorList>
            <person name="Gilroy R."/>
        </authorList>
    </citation>
    <scope>NUCLEOTIDE SEQUENCE</scope>
    <source>
        <strain evidence="5">CHK199-13235</strain>
    </source>
</reference>
<dbReference type="Pfam" id="PF17479">
    <property type="entry name" value="DUF3048_C"/>
    <property type="match status" value="1"/>
</dbReference>
<organism evidence="5 6">
    <name type="scientific">Candidatus Merdivicinus excrementipullorum</name>
    <dbReference type="NCBI Taxonomy" id="2840867"/>
    <lineage>
        <taxon>Bacteria</taxon>
        <taxon>Bacillati</taxon>
        <taxon>Bacillota</taxon>
        <taxon>Clostridia</taxon>
        <taxon>Eubacteriales</taxon>
        <taxon>Oscillospiraceae</taxon>
        <taxon>Oscillospiraceae incertae sedis</taxon>
        <taxon>Candidatus Merdivicinus</taxon>
    </lineage>
</organism>
<dbReference type="InterPro" id="IPR023158">
    <property type="entry name" value="YerB-like_sf"/>
</dbReference>
<dbReference type="EMBL" id="DVJP01000029">
    <property type="protein sequence ID" value="HIS75943.1"/>
    <property type="molecule type" value="Genomic_DNA"/>
</dbReference>
<evidence type="ECO:0000256" key="2">
    <source>
        <dbReference type="SAM" id="SignalP"/>
    </source>
</evidence>
<dbReference type="PROSITE" id="PS51257">
    <property type="entry name" value="PROKAR_LIPOPROTEIN"/>
    <property type="match status" value="1"/>
</dbReference>
<dbReference type="Proteomes" id="UP000824002">
    <property type="component" value="Unassembled WGS sequence"/>
</dbReference>
<dbReference type="SUPFAM" id="SSF159774">
    <property type="entry name" value="YerB-like"/>
    <property type="match status" value="1"/>
</dbReference>
<keyword evidence="2" id="KW-0732">Signal</keyword>
<protein>
    <submittedName>
        <fullName evidence="5">DUF3048 domain-containing protein</fullName>
    </submittedName>
</protein>
<reference evidence="5" key="2">
    <citation type="journal article" date="2021" name="PeerJ">
        <title>Extensive microbial diversity within the chicken gut microbiome revealed by metagenomics and culture.</title>
        <authorList>
            <person name="Gilroy R."/>
            <person name="Ravi A."/>
            <person name="Getino M."/>
            <person name="Pursley I."/>
            <person name="Horton D.L."/>
            <person name="Alikhan N.F."/>
            <person name="Baker D."/>
            <person name="Gharbi K."/>
            <person name="Hall N."/>
            <person name="Watson M."/>
            <person name="Adriaenssens E.M."/>
            <person name="Foster-Nyarko E."/>
            <person name="Jarju S."/>
            <person name="Secka A."/>
            <person name="Antonio M."/>
            <person name="Oren A."/>
            <person name="Chaudhuri R.R."/>
            <person name="La Ragione R."/>
            <person name="Hildebrand F."/>
            <person name="Pallen M.J."/>
        </authorList>
    </citation>
    <scope>NUCLEOTIDE SEQUENCE</scope>
    <source>
        <strain evidence="5">CHK199-13235</strain>
    </source>
</reference>
<dbReference type="InterPro" id="IPR035328">
    <property type="entry name" value="DUF3048_C"/>
</dbReference>
<gene>
    <name evidence="5" type="ORF">IAB51_03935</name>
</gene>
<dbReference type="AlphaFoldDB" id="A0A9D1FLH3"/>
<accession>A0A9D1FLH3</accession>
<evidence type="ECO:0000259" key="4">
    <source>
        <dbReference type="Pfam" id="PF17479"/>
    </source>
</evidence>
<dbReference type="Pfam" id="PF11258">
    <property type="entry name" value="DUF3048"/>
    <property type="match status" value="1"/>
</dbReference>
<sequence>MRKVWKGLAVLAAGMTLFTACGKEEQGTLFAHPSPEPVESARFSPGKTPSQRAEELAAMPKNPLTGEPGYPENALGRRPVAVMVNNLNAALPHRGLSQADILYEVAVEGGITRMLAVFADISSIPSVGPVRSARHYYTDFLVPYNALYVHFGGSNPGKAAIQNRGIDNIDGLIYGATAFTKDNWRAQNRGVEHSYFIDGAAIQSVAEQRGYSLNGETSAPFAISQKKVELPQKANSVYVKFSGYTNSEFTWNPDAGLYEKKRNGEPHIDENNSQVLQFANVLVLSTSITSYDGGDLREVALGSGNGWFFTGGGYEEINWKKGGYQNQFTFTAKDGSPITGNVGPTFIAIIDHSMVNSMNIQ</sequence>
<dbReference type="InterPro" id="IPR021416">
    <property type="entry name" value="DUF3048_N"/>
</dbReference>
<dbReference type="Gene3D" id="3.50.90.10">
    <property type="entry name" value="YerB-like"/>
    <property type="match status" value="1"/>
</dbReference>
<comment type="caution">
    <text evidence="5">The sequence shown here is derived from an EMBL/GenBank/DDBJ whole genome shotgun (WGS) entry which is preliminary data.</text>
</comment>
<name>A0A9D1FLH3_9FIRM</name>
<feature type="region of interest" description="Disordered" evidence="1">
    <location>
        <begin position="29"/>
        <end position="52"/>
    </location>
</feature>
<evidence type="ECO:0000256" key="1">
    <source>
        <dbReference type="SAM" id="MobiDB-lite"/>
    </source>
</evidence>
<evidence type="ECO:0000259" key="3">
    <source>
        <dbReference type="Pfam" id="PF11258"/>
    </source>
</evidence>
<feature type="domain" description="DUF3048" evidence="4">
    <location>
        <begin position="238"/>
        <end position="347"/>
    </location>
</feature>